<dbReference type="Proteomes" id="UP000236379">
    <property type="component" value="Unassembled WGS sequence"/>
</dbReference>
<dbReference type="OrthoDB" id="1201990at2"/>
<accession>A0A2K3UZU6</accession>
<sequence length="105" mass="11377">MQRLPILVLVSGAPGSGKTTLSPQLASALGFVRLARDDVKERLWDAWAGQPELRAQVPGAHWGAYHAALDALRQSSYHSFPLRTPGHPRPASCPPRRPAYCGIQA</sequence>
<keyword evidence="2" id="KW-1185">Reference proteome</keyword>
<dbReference type="Gene3D" id="3.40.50.300">
    <property type="entry name" value="P-loop containing nucleotide triphosphate hydrolases"/>
    <property type="match status" value="1"/>
</dbReference>
<name>A0A2K3UZU6_9DEIO</name>
<dbReference type="RefSeq" id="WP_103312489.1">
    <property type="nucleotide sequence ID" value="NZ_PPPD01000001.1"/>
</dbReference>
<proteinExistence type="predicted"/>
<dbReference type="Pfam" id="PF13671">
    <property type="entry name" value="AAA_33"/>
    <property type="match status" value="1"/>
</dbReference>
<evidence type="ECO:0008006" key="3">
    <source>
        <dbReference type="Google" id="ProtNLM"/>
    </source>
</evidence>
<evidence type="ECO:0000313" key="1">
    <source>
        <dbReference type="EMBL" id="PNY82051.1"/>
    </source>
</evidence>
<protein>
    <recommendedName>
        <fullName evidence="3">UDP-N-acetylglucosamine kinase</fullName>
    </recommendedName>
</protein>
<gene>
    <name evidence="1" type="ORF">CVO96_12350</name>
</gene>
<dbReference type="AlphaFoldDB" id="A0A2K3UZU6"/>
<dbReference type="EMBL" id="PPPD01000001">
    <property type="protein sequence ID" value="PNY82051.1"/>
    <property type="molecule type" value="Genomic_DNA"/>
</dbReference>
<reference evidence="1 2" key="1">
    <citation type="submission" date="2018-01" db="EMBL/GenBank/DDBJ databases">
        <title>Deinococcus koreensis sp. nov., a radiation-resistant bacterium isolated from river water.</title>
        <authorList>
            <person name="Choi A."/>
        </authorList>
    </citation>
    <scope>NUCLEOTIDE SEQUENCE [LARGE SCALE GENOMIC DNA]</scope>
    <source>
        <strain evidence="1 2">SJW1-2</strain>
    </source>
</reference>
<organism evidence="1 2">
    <name type="scientific">Deinococcus koreensis</name>
    <dbReference type="NCBI Taxonomy" id="2054903"/>
    <lineage>
        <taxon>Bacteria</taxon>
        <taxon>Thermotogati</taxon>
        <taxon>Deinococcota</taxon>
        <taxon>Deinococci</taxon>
        <taxon>Deinococcales</taxon>
        <taxon>Deinococcaceae</taxon>
        <taxon>Deinococcus</taxon>
    </lineage>
</organism>
<evidence type="ECO:0000313" key="2">
    <source>
        <dbReference type="Proteomes" id="UP000236379"/>
    </source>
</evidence>
<comment type="caution">
    <text evidence="1">The sequence shown here is derived from an EMBL/GenBank/DDBJ whole genome shotgun (WGS) entry which is preliminary data.</text>
</comment>
<dbReference type="InterPro" id="IPR027417">
    <property type="entry name" value="P-loop_NTPase"/>
</dbReference>
<dbReference type="SUPFAM" id="SSF52540">
    <property type="entry name" value="P-loop containing nucleoside triphosphate hydrolases"/>
    <property type="match status" value="1"/>
</dbReference>